<feature type="transmembrane region" description="Helical" evidence="9">
    <location>
        <begin position="103"/>
        <end position="121"/>
    </location>
</feature>
<dbReference type="AlphaFoldDB" id="A0A328VQC8"/>
<evidence type="ECO:0000256" key="1">
    <source>
        <dbReference type="ARBA" id="ARBA00004651"/>
    </source>
</evidence>
<feature type="transmembrane region" description="Helical" evidence="9">
    <location>
        <begin position="24"/>
        <end position="50"/>
    </location>
</feature>
<reference evidence="10 11" key="1">
    <citation type="submission" date="2016-08" db="EMBL/GenBank/DDBJ databases">
        <title>Analysis of Carbohydrate Active Enzymes in Thermogemmatispora T81 Reveals Carbohydrate Degradation Ability.</title>
        <authorList>
            <person name="Tomazini A."/>
            <person name="Lal S."/>
            <person name="Stott M."/>
            <person name="Henrissat B."/>
            <person name="Polikarpov I."/>
            <person name="Sparling R."/>
            <person name="Levin D.B."/>
        </authorList>
    </citation>
    <scope>NUCLEOTIDE SEQUENCE [LARGE SCALE GENOMIC DNA]</scope>
    <source>
        <strain evidence="10 11">T81</strain>
    </source>
</reference>
<dbReference type="GO" id="GO:0005886">
    <property type="term" value="C:plasma membrane"/>
    <property type="evidence" value="ECO:0007669"/>
    <property type="project" value="UniProtKB-SubCell"/>
</dbReference>
<feature type="transmembrane region" description="Helical" evidence="9">
    <location>
        <begin position="167"/>
        <end position="193"/>
    </location>
</feature>
<dbReference type="GO" id="GO:0016780">
    <property type="term" value="F:phosphotransferase activity, for other substituted phosphate groups"/>
    <property type="evidence" value="ECO:0007669"/>
    <property type="project" value="InterPro"/>
</dbReference>
<dbReference type="CDD" id="cd06853">
    <property type="entry name" value="GT_WecA_like"/>
    <property type="match status" value="1"/>
</dbReference>
<evidence type="ECO:0000313" key="10">
    <source>
        <dbReference type="EMBL" id="RAQ97960.1"/>
    </source>
</evidence>
<dbReference type="GO" id="GO:0044038">
    <property type="term" value="P:cell wall macromolecule biosynthetic process"/>
    <property type="evidence" value="ECO:0007669"/>
    <property type="project" value="TreeGrafter"/>
</dbReference>
<dbReference type="PROSITE" id="PS01348">
    <property type="entry name" value="MRAY_2"/>
    <property type="match status" value="1"/>
</dbReference>
<protein>
    <recommendedName>
        <fullName evidence="12">Undecaprenyl-phosphate alpha-N-acetylglucosaminyl 1-phosphate transferase</fullName>
    </recommendedName>
</protein>
<feature type="transmembrane region" description="Helical" evidence="9">
    <location>
        <begin position="331"/>
        <end position="352"/>
    </location>
</feature>
<dbReference type="EMBL" id="MCIF01000002">
    <property type="protein sequence ID" value="RAQ97960.1"/>
    <property type="molecule type" value="Genomic_DNA"/>
</dbReference>
<feature type="compositionally biased region" description="Low complexity" evidence="8">
    <location>
        <begin position="428"/>
        <end position="438"/>
    </location>
</feature>
<feature type="region of interest" description="Disordered" evidence="8">
    <location>
        <begin position="395"/>
        <end position="475"/>
    </location>
</feature>
<comment type="caution">
    <text evidence="10">The sequence shown here is derived from an EMBL/GenBank/DDBJ whole genome shotgun (WGS) entry which is preliminary data.</text>
</comment>
<keyword evidence="7" id="KW-0460">Magnesium</keyword>
<organism evidence="10 11">
    <name type="scientific">Thermogemmatispora tikiterensis</name>
    <dbReference type="NCBI Taxonomy" id="1825093"/>
    <lineage>
        <taxon>Bacteria</taxon>
        <taxon>Bacillati</taxon>
        <taxon>Chloroflexota</taxon>
        <taxon>Ktedonobacteria</taxon>
        <taxon>Thermogemmatisporales</taxon>
        <taxon>Thermogemmatisporaceae</taxon>
        <taxon>Thermogemmatispora</taxon>
    </lineage>
</organism>
<feature type="transmembrane region" description="Helical" evidence="9">
    <location>
        <begin position="71"/>
        <end position="91"/>
    </location>
</feature>
<dbReference type="RefSeq" id="WP_189362126.1">
    <property type="nucleotide sequence ID" value="NZ_MCIF01000002.1"/>
</dbReference>
<keyword evidence="7" id="KW-0479">Metal-binding</keyword>
<evidence type="ECO:0000313" key="11">
    <source>
        <dbReference type="Proteomes" id="UP000248706"/>
    </source>
</evidence>
<keyword evidence="3" id="KW-0808">Transferase</keyword>
<keyword evidence="6 9" id="KW-0472">Membrane</keyword>
<dbReference type="GO" id="GO:0009103">
    <property type="term" value="P:lipopolysaccharide biosynthetic process"/>
    <property type="evidence" value="ECO:0007669"/>
    <property type="project" value="TreeGrafter"/>
</dbReference>
<feature type="binding site" evidence="7">
    <location>
        <position position="200"/>
    </location>
    <ligand>
        <name>Mg(2+)</name>
        <dbReference type="ChEBI" id="CHEBI:18420"/>
    </ligand>
</feature>
<evidence type="ECO:0000256" key="3">
    <source>
        <dbReference type="ARBA" id="ARBA00022679"/>
    </source>
</evidence>
<feature type="binding site" evidence="7">
    <location>
        <position position="260"/>
    </location>
    <ligand>
        <name>Mg(2+)</name>
        <dbReference type="ChEBI" id="CHEBI:18420"/>
    </ligand>
</feature>
<proteinExistence type="predicted"/>
<evidence type="ECO:0000256" key="9">
    <source>
        <dbReference type="SAM" id="Phobius"/>
    </source>
</evidence>
<evidence type="ECO:0008006" key="12">
    <source>
        <dbReference type="Google" id="ProtNLM"/>
    </source>
</evidence>
<evidence type="ECO:0000256" key="2">
    <source>
        <dbReference type="ARBA" id="ARBA00022475"/>
    </source>
</evidence>
<evidence type="ECO:0000256" key="5">
    <source>
        <dbReference type="ARBA" id="ARBA00022989"/>
    </source>
</evidence>
<evidence type="ECO:0000256" key="6">
    <source>
        <dbReference type="ARBA" id="ARBA00023136"/>
    </source>
</evidence>
<dbReference type="InterPro" id="IPR000715">
    <property type="entry name" value="Glycosyl_transferase_4"/>
</dbReference>
<dbReference type="GO" id="GO:0046872">
    <property type="term" value="F:metal ion binding"/>
    <property type="evidence" value="ECO:0007669"/>
    <property type="project" value="UniProtKB-KW"/>
</dbReference>
<dbReference type="Proteomes" id="UP000248706">
    <property type="component" value="Unassembled WGS sequence"/>
</dbReference>
<feature type="transmembrane region" description="Helical" evidence="9">
    <location>
        <begin position="232"/>
        <end position="249"/>
    </location>
</feature>
<feature type="transmembrane region" description="Helical" evidence="9">
    <location>
        <begin position="364"/>
        <end position="384"/>
    </location>
</feature>
<gene>
    <name evidence="10" type="ORF">A4R35_20645</name>
</gene>
<dbReference type="GO" id="GO:0071555">
    <property type="term" value="P:cell wall organization"/>
    <property type="evidence" value="ECO:0007669"/>
    <property type="project" value="TreeGrafter"/>
</dbReference>
<feature type="transmembrane region" description="Helical" evidence="9">
    <location>
        <begin position="282"/>
        <end position="300"/>
    </location>
</feature>
<keyword evidence="2" id="KW-1003">Cell membrane</keyword>
<comment type="subcellular location">
    <subcellularLocation>
        <location evidence="1">Cell membrane</location>
        <topology evidence="1">Multi-pass membrane protein</topology>
    </subcellularLocation>
</comment>
<keyword evidence="11" id="KW-1185">Reference proteome</keyword>
<evidence type="ECO:0000256" key="7">
    <source>
        <dbReference type="PIRSR" id="PIRSR600715-1"/>
    </source>
</evidence>
<evidence type="ECO:0000256" key="8">
    <source>
        <dbReference type="SAM" id="MobiDB-lite"/>
    </source>
</evidence>
<name>A0A328VQC8_9CHLR</name>
<evidence type="ECO:0000256" key="4">
    <source>
        <dbReference type="ARBA" id="ARBA00022692"/>
    </source>
</evidence>
<comment type="cofactor">
    <cofactor evidence="7">
        <name>Mg(2+)</name>
        <dbReference type="ChEBI" id="CHEBI:18420"/>
    </cofactor>
</comment>
<feature type="transmembrane region" description="Helical" evidence="9">
    <location>
        <begin position="205"/>
        <end position="226"/>
    </location>
</feature>
<feature type="transmembrane region" description="Helical" evidence="9">
    <location>
        <begin position="130"/>
        <end position="147"/>
    </location>
</feature>
<feature type="compositionally biased region" description="Polar residues" evidence="8">
    <location>
        <begin position="412"/>
        <end position="421"/>
    </location>
</feature>
<keyword evidence="5 9" id="KW-1133">Transmembrane helix</keyword>
<dbReference type="PANTHER" id="PTHR22926:SF3">
    <property type="entry name" value="UNDECAPRENYL-PHOSPHATE ALPHA-N-ACETYLGLUCOSAMINYL 1-PHOSPHATE TRANSFERASE"/>
    <property type="match status" value="1"/>
</dbReference>
<dbReference type="Pfam" id="PF00953">
    <property type="entry name" value="Glycos_transf_4"/>
    <property type="match status" value="1"/>
</dbReference>
<dbReference type="InterPro" id="IPR018480">
    <property type="entry name" value="PNAcMuramoyl-5peptid_Trfase_CS"/>
</dbReference>
<feature type="transmembrane region" description="Helical" evidence="9">
    <location>
        <begin position="256"/>
        <end position="276"/>
    </location>
</feature>
<accession>A0A328VQC8</accession>
<sequence>MVQAGDLQLTMAALLPVASWLPPLALPLLGGVAAFVLTYLLTFAVRALCLRMGWLDYPSERRVHTVPVPRLGGVAIFLSFVVASLLFYTPARNIPTSLYVESTVYWLFLLASLLLVTVHLIDDLIGLKPLIKLLAQTVAAAILLAPWEGRFHGIFLFSFNNPFAPGLVYLGVHDNAITLAAIPALCFTWFWMVGMMNTVNLIDGVDGLAAGVVGITGLFTALISWVFHQESIAVLAAIFTGAVLGFLPHNWNPARIFMGDTGSMFLGLGLAVMSTIGGAKLALALMLLGVPILDVAVVAINRVRHGQRPWHYDKTHLHHRLMAAGLTVKQICYLFYGVTFAFGVLAASLSILSLDIANRQNAHLFKFISILLVVVIMVALIVWIDYRQRQRGGRLQLGDPSPSGHSDGAAVSETTQKQETTLPAEHLPSTSTSAPASTRNQTGGNSWTQPASNSEDATRLEPGEWRLQTGIDQLH</sequence>
<keyword evidence="4 9" id="KW-0812">Transmembrane</keyword>
<dbReference type="PANTHER" id="PTHR22926">
    <property type="entry name" value="PHOSPHO-N-ACETYLMURAMOYL-PENTAPEPTIDE-TRANSFERASE"/>
    <property type="match status" value="1"/>
</dbReference>
<feature type="compositionally biased region" description="Polar residues" evidence="8">
    <location>
        <begin position="439"/>
        <end position="455"/>
    </location>
</feature>